<name>A0A2W5M634_9GAMM</name>
<keyword evidence="1" id="KW-0812">Transmembrane</keyword>
<dbReference type="Pfam" id="PF05987">
    <property type="entry name" value="DUF898"/>
    <property type="match status" value="1"/>
</dbReference>
<evidence type="ECO:0000313" key="2">
    <source>
        <dbReference type="EMBL" id="PZQ12813.1"/>
    </source>
</evidence>
<feature type="transmembrane region" description="Helical" evidence="1">
    <location>
        <begin position="50"/>
        <end position="71"/>
    </location>
</feature>
<dbReference type="Proteomes" id="UP000249046">
    <property type="component" value="Unassembled WGS sequence"/>
</dbReference>
<keyword evidence="1" id="KW-1133">Transmembrane helix</keyword>
<feature type="transmembrane region" description="Helical" evidence="1">
    <location>
        <begin position="92"/>
        <end position="115"/>
    </location>
</feature>
<dbReference type="EMBL" id="QFPO01000011">
    <property type="protein sequence ID" value="PZQ12813.1"/>
    <property type="molecule type" value="Genomic_DNA"/>
</dbReference>
<reference evidence="2 3" key="1">
    <citation type="submission" date="2017-08" db="EMBL/GenBank/DDBJ databases">
        <title>Infants hospitalized years apart are colonized by the same room-sourced microbial strains.</title>
        <authorList>
            <person name="Brooks B."/>
            <person name="Olm M.R."/>
            <person name="Firek B.A."/>
            <person name="Baker R."/>
            <person name="Thomas B.C."/>
            <person name="Morowitz M.J."/>
            <person name="Banfield J.F."/>
        </authorList>
    </citation>
    <scope>NUCLEOTIDE SEQUENCE [LARGE SCALE GENOMIC DNA]</scope>
    <source>
        <strain evidence="2">S2_005_003_R2_42</strain>
    </source>
</reference>
<dbReference type="InterPro" id="IPR010295">
    <property type="entry name" value="DUF898"/>
</dbReference>
<protein>
    <submittedName>
        <fullName evidence="2">DUF898 domain-containing protein</fullName>
    </submittedName>
</protein>
<evidence type="ECO:0000313" key="3">
    <source>
        <dbReference type="Proteomes" id="UP000249046"/>
    </source>
</evidence>
<feature type="transmembrane region" description="Helical" evidence="1">
    <location>
        <begin position="257"/>
        <end position="284"/>
    </location>
</feature>
<organism evidence="2 3">
    <name type="scientific">Rhodanobacter denitrificans</name>
    <dbReference type="NCBI Taxonomy" id="666685"/>
    <lineage>
        <taxon>Bacteria</taxon>
        <taxon>Pseudomonadati</taxon>
        <taxon>Pseudomonadota</taxon>
        <taxon>Gammaproteobacteria</taxon>
        <taxon>Lysobacterales</taxon>
        <taxon>Rhodanobacteraceae</taxon>
        <taxon>Rhodanobacter</taxon>
    </lineage>
</organism>
<proteinExistence type="predicted"/>
<feature type="transmembrane region" description="Helical" evidence="1">
    <location>
        <begin position="166"/>
        <end position="188"/>
    </location>
</feature>
<keyword evidence="1" id="KW-0472">Membrane</keyword>
<accession>A0A2W5M634</accession>
<sequence>MQAPPIVSAGIWPEPPEPPAPPEPIADVPAAVPPRVPYRFAFDGTAGEYFRIWIVNLALSLVTLGLYSAWAKVRTQRYFYGNTRLDGVPFEYLARPLPILAGRIVAVALFLGYVLAGQLSLWLQIGLALLIAVATPWLLVRGAAFRARYSSWRGLRFRFVPDYAQAYVRYLWLGIPLVLTLGLLYPYVKARQKAFLVEHHRYGGQAFGFEATAGQFYPPYLIAWAVMTVWVFVGTALLTGAAIALHRPGAEPPAALMFGWMALFYGGYFAIWAFLAAALGNLVYNHTTIGQHRFQSRLQGSRLLWFYASNTVAVLASAGLLIPWARIRLARYRAERLAVLAGGSLAAFGIEHGQDVDAAAAEIDSLFDIDIGL</sequence>
<feature type="transmembrane region" description="Helical" evidence="1">
    <location>
        <begin position="304"/>
        <end position="325"/>
    </location>
</feature>
<feature type="transmembrane region" description="Helical" evidence="1">
    <location>
        <begin position="221"/>
        <end position="245"/>
    </location>
</feature>
<evidence type="ECO:0000256" key="1">
    <source>
        <dbReference type="SAM" id="Phobius"/>
    </source>
</evidence>
<comment type="caution">
    <text evidence="2">The sequence shown here is derived from an EMBL/GenBank/DDBJ whole genome shotgun (WGS) entry which is preliminary data.</text>
</comment>
<gene>
    <name evidence="2" type="ORF">DI564_12215</name>
</gene>
<feature type="transmembrane region" description="Helical" evidence="1">
    <location>
        <begin position="121"/>
        <end position="145"/>
    </location>
</feature>
<dbReference type="AlphaFoldDB" id="A0A2W5M634"/>